<dbReference type="RefSeq" id="WP_114366539.1">
    <property type="nucleotide sequence ID" value="NZ_BHZF01000003.1"/>
</dbReference>
<sequence>MDLSILPITDIPILIVGYNIDENDEHLFLVIIDGHHDSTENGEILFDPRAPGNVCNDANYIQYKNCHITKRNESRTKHSEWRVRTMNLDHIHDYWNSKAYDLKSVHKDDINSNISINRNVNLQHPGLPDVNANCKKWLAATYEYDWFATRKRIVHFNSICGIYQSTFALPFDDKCLRIKASVDSKKKDKPYQLIFVEKNKCWCIGEERKYSKMINYNGYGDIHIKAY</sequence>
<accession>A0A368ZW22</accession>
<evidence type="ECO:0000313" key="2">
    <source>
        <dbReference type="Proteomes" id="UP000253517"/>
    </source>
</evidence>
<dbReference type="EMBL" id="QPJS01000007">
    <property type="protein sequence ID" value="RCX01200.1"/>
    <property type="molecule type" value="Genomic_DNA"/>
</dbReference>
<proteinExistence type="predicted"/>
<protein>
    <submittedName>
        <fullName evidence="1">Uncharacterized protein</fullName>
    </submittedName>
</protein>
<name>A0A368ZW22_9FLAO</name>
<comment type="caution">
    <text evidence="1">The sequence shown here is derived from an EMBL/GenBank/DDBJ whole genome shotgun (WGS) entry which is preliminary data.</text>
</comment>
<dbReference type="Proteomes" id="UP000253517">
    <property type="component" value="Unassembled WGS sequence"/>
</dbReference>
<reference evidence="1 2" key="1">
    <citation type="submission" date="2018-07" db="EMBL/GenBank/DDBJ databases">
        <title>Genomic Encyclopedia of Type Strains, Phase IV (KMG-IV): sequencing the most valuable type-strain genomes for metagenomic binning, comparative biology and taxonomic classification.</title>
        <authorList>
            <person name="Goeker M."/>
        </authorList>
    </citation>
    <scope>NUCLEOTIDE SEQUENCE [LARGE SCALE GENOMIC DNA]</scope>
    <source>
        <strain evidence="1 2">DSM 21410</strain>
    </source>
</reference>
<evidence type="ECO:0000313" key="1">
    <source>
        <dbReference type="EMBL" id="RCX01200.1"/>
    </source>
</evidence>
<dbReference type="AlphaFoldDB" id="A0A368ZW22"/>
<gene>
    <name evidence="1" type="ORF">DES35_10713</name>
</gene>
<keyword evidence="2" id="KW-1185">Reference proteome</keyword>
<organism evidence="1 2">
    <name type="scientific">Schleiferia thermophila</name>
    <dbReference type="NCBI Taxonomy" id="884107"/>
    <lineage>
        <taxon>Bacteria</taxon>
        <taxon>Pseudomonadati</taxon>
        <taxon>Bacteroidota</taxon>
        <taxon>Flavobacteriia</taxon>
        <taxon>Flavobacteriales</taxon>
        <taxon>Schleiferiaceae</taxon>
        <taxon>Schleiferia</taxon>
    </lineage>
</organism>